<dbReference type="GO" id="GO:0016301">
    <property type="term" value="F:kinase activity"/>
    <property type="evidence" value="ECO:0007669"/>
    <property type="project" value="UniProtKB-KW"/>
</dbReference>
<evidence type="ECO:0000313" key="10">
    <source>
        <dbReference type="Proteomes" id="UP000515703"/>
    </source>
</evidence>
<accession>A0A7I8DEV4</accession>
<evidence type="ECO:0000256" key="1">
    <source>
        <dbReference type="ARBA" id="ARBA00005715"/>
    </source>
</evidence>
<evidence type="ECO:0000256" key="5">
    <source>
        <dbReference type="ARBA" id="ARBA00022840"/>
    </source>
</evidence>
<dbReference type="Pfam" id="PF07005">
    <property type="entry name" value="SBD_N"/>
    <property type="match status" value="1"/>
</dbReference>
<dbReference type="AlphaFoldDB" id="A0A7I8DEV4"/>
<dbReference type="RefSeq" id="WP_185257529.1">
    <property type="nucleotide sequence ID" value="NZ_AP023368.1"/>
</dbReference>
<name>A0A7I8DEV4_9FIRM</name>
<organism evidence="9 10">
    <name type="scientific">Anaerocolumna chitinilytica</name>
    <dbReference type="NCBI Taxonomy" id="1727145"/>
    <lineage>
        <taxon>Bacteria</taxon>
        <taxon>Bacillati</taxon>
        <taxon>Bacillota</taxon>
        <taxon>Clostridia</taxon>
        <taxon>Lachnospirales</taxon>
        <taxon>Lachnospiraceae</taxon>
        <taxon>Anaerocolumna</taxon>
    </lineage>
</organism>
<dbReference type="EMBL" id="AP023368">
    <property type="protein sequence ID" value="BCJ97063.1"/>
    <property type="molecule type" value="Genomic_DNA"/>
</dbReference>
<dbReference type="Pfam" id="PF17042">
    <property type="entry name" value="NBD_C"/>
    <property type="match status" value="1"/>
</dbReference>
<dbReference type="GO" id="GO:0005524">
    <property type="term" value="F:ATP binding"/>
    <property type="evidence" value="ECO:0007669"/>
    <property type="project" value="UniProtKB-KW"/>
</dbReference>
<evidence type="ECO:0000256" key="3">
    <source>
        <dbReference type="ARBA" id="ARBA00022741"/>
    </source>
</evidence>
<sequence>MVKLLLISDDFTGALDTGIQFVQYGAKTKIITTAEAENYLFVKDEVEVLVIDAQTRHLTGEQAYQKVFKLVKSAIAAGIPHIYKKTDSGLRGNIGSELKALLDASEELFLPFVPAYPQMNRITIGGYHYIDGQPIRESVFGKDPFEPVISSEVQELFDRRNIRIELFKKSSEYHTSFELPVIGIYDAQTDEDILEITKDLYEKKQLRIMAGCAGFASALPEFMDFQKQNLRMPELNQSLLVVCGSINPISKAQIEYGEEKGFKRIILSPRQQLEKGYLDSKEGRLWLKELEELFSQNSVVMLDTGVPESEFVNTYMQEYGMSLHEARERISLALGEIVKKLLDNNYRHALMVIGGDTLLGFFNQIGCNEIYPEYELEAGSVLSHINYKDNIVWIISKSGGFGKEDVIYQLAEKLHIAGGAIC</sequence>
<keyword evidence="6" id="KW-0119">Carbohydrate metabolism</keyword>
<reference evidence="9 10" key="2">
    <citation type="submission" date="2020-08" db="EMBL/GenBank/DDBJ databases">
        <authorList>
            <person name="Ueki A."/>
            <person name="Tonouchi A."/>
        </authorList>
    </citation>
    <scope>NUCLEOTIDE SEQUENCE [LARGE SCALE GENOMIC DNA]</scope>
    <source>
        <strain evidence="9 10">CTTW</strain>
    </source>
</reference>
<keyword evidence="3" id="KW-0547">Nucleotide-binding</keyword>
<dbReference type="KEGG" id="acht:bsdcttw_01040"/>
<evidence type="ECO:0000259" key="7">
    <source>
        <dbReference type="Pfam" id="PF07005"/>
    </source>
</evidence>
<dbReference type="InterPro" id="IPR031475">
    <property type="entry name" value="NBD_C"/>
</dbReference>
<keyword evidence="5" id="KW-0067">ATP-binding</keyword>
<gene>
    <name evidence="9" type="ORF">bsdcttw_01040</name>
</gene>
<proteinExistence type="inferred from homology"/>
<feature type="domain" description="Four-carbon acid sugar kinase N-terminal" evidence="7">
    <location>
        <begin position="5"/>
        <end position="219"/>
    </location>
</feature>
<keyword evidence="10" id="KW-1185">Reference proteome</keyword>
<evidence type="ECO:0000256" key="6">
    <source>
        <dbReference type="ARBA" id="ARBA00023277"/>
    </source>
</evidence>
<dbReference type="InterPro" id="IPR010737">
    <property type="entry name" value="4-carb_acid_sugar_kinase_N"/>
</dbReference>
<comment type="similarity">
    <text evidence="1">Belongs to the four-carbon acid sugar kinase family.</text>
</comment>
<keyword evidence="2" id="KW-0808">Transferase</keyword>
<dbReference type="InterPro" id="IPR037051">
    <property type="entry name" value="4-carb_acid_sugar_kinase_N_sf"/>
</dbReference>
<evidence type="ECO:0000259" key="8">
    <source>
        <dbReference type="Pfam" id="PF17042"/>
    </source>
</evidence>
<keyword evidence="4" id="KW-0418">Kinase</keyword>
<evidence type="ECO:0000256" key="4">
    <source>
        <dbReference type="ARBA" id="ARBA00022777"/>
    </source>
</evidence>
<dbReference type="Proteomes" id="UP000515703">
    <property type="component" value="Chromosome"/>
</dbReference>
<dbReference type="Gene3D" id="3.40.980.20">
    <property type="entry name" value="Four-carbon acid sugar kinase, nucleotide binding domain"/>
    <property type="match status" value="1"/>
</dbReference>
<protein>
    <submittedName>
        <fullName evidence="9">Hrp-dependent type III effector protein</fullName>
    </submittedName>
</protein>
<feature type="domain" description="Four-carbon acid sugar kinase nucleotide binding" evidence="8">
    <location>
        <begin position="240"/>
        <end position="406"/>
    </location>
</feature>
<dbReference type="Gene3D" id="3.40.50.10840">
    <property type="entry name" value="Putative sugar-binding, N-terminal domain"/>
    <property type="match status" value="1"/>
</dbReference>
<dbReference type="InterPro" id="IPR042213">
    <property type="entry name" value="NBD_C_sf"/>
</dbReference>
<evidence type="ECO:0000313" key="9">
    <source>
        <dbReference type="EMBL" id="BCJ97063.1"/>
    </source>
</evidence>
<reference evidence="9 10" key="1">
    <citation type="submission" date="2020-08" db="EMBL/GenBank/DDBJ databases">
        <title>Draft genome sequencing of an Anaerocolumna strain isolated from anoxic soil subjected to BSD treatment.</title>
        <authorList>
            <person name="Uek A."/>
            <person name="Tonouchi A."/>
        </authorList>
    </citation>
    <scope>NUCLEOTIDE SEQUENCE [LARGE SCALE GENOMIC DNA]</scope>
    <source>
        <strain evidence="9 10">CTTW</strain>
    </source>
</reference>
<dbReference type="SUPFAM" id="SSF142764">
    <property type="entry name" value="YgbK-like"/>
    <property type="match status" value="1"/>
</dbReference>
<evidence type="ECO:0000256" key="2">
    <source>
        <dbReference type="ARBA" id="ARBA00022679"/>
    </source>
</evidence>